<comment type="caution">
    <text evidence="2">The sequence shown here is derived from an EMBL/GenBank/DDBJ whole genome shotgun (WGS) entry which is preliminary data.</text>
</comment>
<dbReference type="Proteomes" id="UP000658720">
    <property type="component" value="Unassembled WGS sequence"/>
</dbReference>
<dbReference type="CDD" id="cd06260">
    <property type="entry name" value="DUF820-like"/>
    <property type="match status" value="1"/>
</dbReference>
<protein>
    <submittedName>
        <fullName evidence="2">Uma2 family endonuclease</fullName>
    </submittedName>
</protein>
<dbReference type="InterPro" id="IPR008538">
    <property type="entry name" value="Uma2"/>
</dbReference>
<dbReference type="RefSeq" id="WP_194019920.1">
    <property type="nucleotide sequence ID" value="NZ_JADEVV010000027.1"/>
</dbReference>
<dbReference type="PANTHER" id="PTHR34107:SF4">
    <property type="entry name" value="SLL1222 PROTEIN"/>
    <property type="match status" value="1"/>
</dbReference>
<name>A0ABR9VSE9_9SYNC</name>
<evidence type="ECO:0000259" key="1">
    <source>
        <dbReference type="Pfam" id="PF05685"/>
    </source>
</evidence>
<keyword evidence="2" id="KW-0378">Hydrolase</keyword>
<accession>A0ABR9VSE9</accession>
<evidence type="ECO:0000313" key="2">
    <source>
        <dbReference type="EMBL" id="MBE9254293.1"/>
    </source>
</evidence>
<sequence length="212" mass="24158">MTVLTVPIKSDTWIKTSWEEFIQAAENPDYEKGKFYYYQDHLRIEMSPVSRDHAGDHGLVNGALGLYVALRNIPVTIRDTCSYRQPGQWEVQPDISCHVGDNAMAIPYGTGIVNLNDYPPPDLVIEIANTSLADDQGKKRLLYEDLGVKEYWIVDVKVTKILGFKMKNQGSYQIRESLVLPGLKLAILEEGLQKSRQTNHSEVMRWLLQQFS</sequence>
<dbReference type="Gene3D" id="3.90.1570.10">
    <property type="entry name" value="tt1808, chain A"/>
    <property type="match status" value="1"/>
</dbReference>
<evidence type="ECO:0000313" key="3">
    <source>
        <dbReference type="Proteomes" id="UP000658720"/>
    </source>
</evidence>
<dbReference type="InterPro" id="IPR011335">
    <property type="entry name" value="Restrct_endonuc-II-like"/>
</dbReference>
<dbReference type="PANTHER" id="PTHR34107">
    <property type="entry name" value="SLL0198 PROTEIN-RELATED"/>
    <property type="match status" value="1"/>
</dbReference>
<dbReference type="SUPFAM" id="SSF52980">
    <property type="entry name" value="Restriction endonuclease-like"/>
    <property type="match status" value="1"/>
</dbReference>
<dbReference type="InterPro" id="IPR012296">
    <property type="entry name" value="Nuclease_put_TT1808"/>
</dbReference>
<organism evidence="2 3">
    <name type="scientific">Synechocystis salina LEGE 00031</name>
    <dbReference type="NCBI Taxonomy" id="1828736"/>
    <lineage>
        <taxon>Bacteria</taxon>
        <taxon>Bacillati</taxon>
        <taxon>Cyanobacteriota</taxon>
        <taxon>Cyanophyceae</taxon>
        <taxon>Synechococcales</taxon>
        <taxon>Merismopediaceae</taxon>
        <taxon>Synechocystis</taxon>
    </lineage>
</organism>
<proteinExistence type="predicted"/>
<gene>
    <name evidence="2" type="ORF">IQ217_10655</name>
</gene>
<dbReference type="Pfam" id="PF05685">
    <property type="entry name" value="Uma2"/>
    <property type="match status" value="1"/>
</dbReference>
<keyword evidence="2" id="KW-0255">Endonuclease</keyword>
<feature type="domain" description="Putative restriction endonuclease" evidence="1">
    <location>
        <begin position="18"/>
        <end position="193"/>
    </location>
</feature>
<keyword evidence="3" id="KW-1185">Reference proteome</keyword>
<reference evidence="2 3" key="1">
    <citation type="submission" date="2020-10" db="EMBL/GenBank/DDBJ databases">
        <authorList>
            <person name="Castelo-Branco R."/>
            <person name="Eusebio N."/>
            <person name="Adriana R."/>
            <person name="Vieira A."/>
            <person name="Brugerolle De Fraissinette N."/>
            <person name="Rezende De Castro R."/>
            <person name="Schneider M.P."/>
            <person name="Vasconcelos V."/>
            <person name="Leao P.N."/>
        </authorList>
    </citation>
    <scope>NUCLEOTIDE SEQUENCE [LARGE SCALE GENOMIC DNA]</scope>
    <source>
        <strain evidence="2 3">LEGE 00031</strain>
    </source>
</reference>
<keyword evidence="2" id="KW-0540">Nuclease</keyword>
<dbReference type="EMBL" id="JADEVV010000027">
    <property type="protein sequence ID" value="MBE9254293.1"/>
    <property type="molecule type" value="Genomic_DNA"/>
</dbReference>
<dbReference type="GO" id="GO:0004519">
    <property type="term" value="F:endonuclease activity"/>
    <property type="evidence" value="ECO:0007669"/>
    <property type="project" value="UniProtKB-KW"/>
</dbReference>